<dbReference type="PANTHER" id="PTHR12289:SF41">
    <property type="entry name" value="FAILED AXON CONNECTIONS-RELATED"/>
    <property type="match status" value="1"/>
</dbReference>
<dbReference type="SFLD" id="SFLDG01200">
    <property type="entry name" value="SUF1.1"/>
    <property type="match status" value="1"/>
</dbReference>
<feature type="domain" description="Thioredoxin-like fold" evidence="2">
    <location>
        <begin position="18"/>
        <end position="113"/>
    </location>
</feature>
<proteinExistence type="predicted"/>
<dbReference type="InterPro" id="IPR036249">
    <property type="entry name" value="Thioredoxin-like_sf"/>
</dbReference>
<dbReference type="InterPro" id="IPR012336">
    <property type="entry name" value="Thioredoxin-like_fold"/>
</dbReference>
<dbReference type="SFLD" id="SFLDS00019">
    <property type="entry name" value="Glutathione_Transferase_(cytos"/>
    <property type="match status" value="1"/>
</dbReference>
<reference evidence="4" key="1">
    <citation type="journal article" date="2019" name="Int. J. Syst. Evol. Microbiol.">
        <title>The Global Catalogue of Microorganisms (GCM) 10K type strain sequencing project: providing services to taxonomists for standard genome sequencing and annotation.</title>
        <authorList>
            <consortium name="The Broad Institute Genomics Platform"/>
            <consortium name="The Broad Institute Genome Sequencing Center for Infectious Disease"/>
            <person name="Wu L."/>
            <person name="Ma J."/>
        </authorList>
    </citation>
    <scope>NUCLEOTIDE SEQUENCE [LARGE SCALE GENOMIC DNA]</scope>
    <source>
        <strain evidence="4">DFY28</strain>
    </source>
</reference>
<dbReference type="InterPro" id="IPR026928">
    <property type="entry name" value="FAX/IsoI-like"/>
</dbReference>
<dbReference type="CDD" id="cd03193">
    <property type="entry name" value="GST_C_Metaxin"/>
    <property type="match status" value="1"/>
</dbReference>
<dbReference type="Pfam" id="PF17171">
    <property type="entry name" value="GST_C_6"/>
    <property type="match status" value="1"/>
</dbReference>
<evidence type="ECO:0000259" key="2">
    <source>
        <dbReference type="Pfam" id="PF17172"/>
    </source>
</evidence>
<dbReference type="InterPro" id="IPR040079">
    <property type="entry name" value="Glutathione_S-Trfase"/>
</dbReference>
<dbReference type="Gene3D" id="1.20.1050.10">
    <property type="match status" value="1"/>
</dbReference>
<dbReference type="InterPro" id="IPR033468">
    <property type="entry name" value="Metaxin_GST"/>
</dbReference>
<dbReference type="SFLD" id="SFLDG01180">
    <property type="entry name" value="SUF1"/>
    <property type="match status" value="1"/>
</dbReference>
<dbReference type="Gene3D" id="3.40.30.10">
    <property type="entry name" value="Glutaredoxin"/>
    <property type="match status" value="1"/>
</dbReference>
<dbReference type="SUPFAM" id="SSF52833">
    <property type="entry name" value="Thioredoxin-like"/>
    <property type="match status" value="1"/>
</dbReference>
<dbReference type="RefSeq" id="WP_377283284.1">
    <property type="nucleotide sequence ID" value="NZ_JBHRSI010000008.1"/>
</dbReference>
<name>A0ABW4N2V9_9CAUL</name>
<evidence type="ECO:0000313" key="4">
    <source>
        <dbReference type="Proteomes" id="UP001597237"/>
    </source>
</evidence>
<dbReference type="InterPro" id="IPR050931">
    <property type="entry name" value="Mito_Protein_Transport_Metaxin"/>
</dbReference>
<accession>A0ABW4N2V9</accession>
<dbReference type="Proteomes" id="UP001597237">
    <property type="component" value="Unassembled WGS sequence"/>
</dbReference>
<dbReference type="PANTHER" id="PTHR12289">
    <property type="entry name" value="METAXIN RELATED"/>
    <property type="match status" value="1"/>
</dbReference>
<comment type="caution">
    <text evidence="3">The sequence shown here is derived from an EMBL/GenBank/DDBJ whole genome shotgun (WGS) entry which is preliminary data.</text>
</comment>
<dbReference type="InterPro" id="IPR036282">
    <property type="entry name" value="Glutathione-S-Trfase_C_sf"/>
</dbReference>
<organism evidence="3 4">
    <name type="scientific">Phenylobacterium terrae</name>
    <dbReference type="NCBI Taxonomy" id="2665495"/>
    <lineage>
        <taxon>Bacteria</taxon>
        <taxon>Pseudomonadati</taxon>
        <taxon>Pseudomonadota</taxon>
        <taxon>Alphaproteobacteria</taxon>
        <taxon>Caulobacterales</taxon>
        <taxon>Caulobacteraceae</taxon>
        <taxon>Phenylobacterium</taxon>
    </lineage>
</organism>
<keyword evidence="4" id="KW-1185">Reference proteome</keyword>
<dbReference type="SUPFAM" id="SSF47616">
    <property type="entry name" value="GST C-terminal domain-like"/>
    <property type="match status" value="1"/>
</dbReference>
<feature type="domain" description="Metaxin glutathione S-transferase" evidence="1">
    <location>
        <begin position="166"/>
        <end position="224"/>
    </location>
</feature>
<protein>
    <submittedName>
        <fullName evidence="3">Glutathione S-transferase family protein</fullName>
    </submittedName>
</protein>
<dbReference type="Pfam" id="PF17172">
    <property type="entry name" value="GST_N_4"/>
    <property type="match status" value="1"/>
</dbReference>
<sequence length="251" mass="27776">MITLYGAAPMFGLPHCSPYVMKTEVQLMIADVPYVAVPAMPEQGPKGQIPFVDDGGVKIGDSTFIRLHVEERYGVDLDAGLTHEQRAQAWAIERMVENHFAWTTVPGRYFIPENFEKGPAHFFDAAPGALRRQLQEEMLEQVHFRTRAALGRHGPDEIVELGVISLRALSTLLGDKPYLFGERPAGVDATVFAMLAALTTPFFDTPLRRRAQAFPNLIAYVDRVMAQFYPGHPWAGAGAPAEEAEPRMQAA</sequence>
<evidence type="ECO:0000259" key="1">
    <source>
        <dbReference type="Pfam" id="PF17171"/>
    </source>
</evidence>
<dbReference type="EMBL" id="JBHUEY010000001">
    <property type="protein sequence ID" value="MFD1783520.1"/>
    <property type="molecule type" value="Genomic_DNA"/>
</dbReference>
<gene>
    <name evidence="3" type="ORF">ACFSC0_08965</name>
</gene>
<evidence type="ECO:0000313" key="3">
    <source>
        <dbReference type="EMBL" id="MFD1783520.1"/>
    </source>
</evidence>